<feature type="domain" description="Bacterial type II secretion system protein E" evidence="2">
    <location>
        <begin position="216"/>
        <end position="230"/>
    </location>
</feature>
<dbReference type="GO" id="GO:0016887">
    <property type="term" value="F:ATP hydrolysis activity"/>
    <property type="evidence" value="ECO:0007669"/>
    <property type="project" value="InterPro"/>
</dbReference>
<protein>
    <submittedName>
        <fullName evidence="3">Twitching motility protein PilT</fullName>
    </submittedName>
</protein>
<dbReference type="SUPFAM" id="SSF52540">
    <property type="entry name" value="P-loop containing nucleoside triphosphate hydrolases"/>
    <property type="match status" value="1"/>
</dbReference>
<keyword evidence="4" id="KW-1185">Reference proteome</keyword>
<evidence type="ECO:0000259" key="2">
    <source>
        <dbReference type="PROSITE" id="PS00662"/>
    </source>
</evidence>
<dbReference type="InterPro" id="IPR027417">
    <property type="entry name" value="P-loop_NTPase"/>
</dbReference>
<comment type="caution">
    <text evidence="3">The sequence shown here is derived from an EMBL/GenBank/DDBJ whole genome shotgun (WGS) entry which is preliminary data.</text>
</comment>
<dbReference type="PANTHER" id="PTHR30486:SF16">
    <property type="entry name" value="TWITCHING MOTILITY PROTEIN PILT"/>
    <property type="match status" value="1"/>
</dbReference>
<dbReference type="InterPro" id="IPR006321">
    <property type="entry name" value="PilT/PilU"/>
</dbReference>
<dbReference type="PANTHER" id="PTHR30486">
    <property type="entry name" value="TWITCHING MOTILITY PROTEIN PILT"/>
    <property type="match status" value="1"/>
</dbReference>
<name>A0A395JJ05_9GAMM</name>
<evidence type="ECO:0000313" key="4">
    <source>
        <dbReference type="Proteomes" id="UP000253083"/>
    </source>
</evidence>
<evidence type="ECO:0000256" key="1">
    <source>
        <dbReference type="ARBA" id="ARBA00006611"/>
    </source>
</evidence>
<dbReference type="OrthoDB" id="9805147at2"/>
<dbReference type="GO" id="GO:0005524">
    <property type="term" value="F:ATP binding"/>
    <property type="evidence" value="ECO:0007669"/>
    <property type="project" value="InterPro"/>
</dbReference>
<dbReference type="NCBIfam" id="TIGR01420">
    <property type="entry name" value="pilT_fam"/>
    <property type="match status" value="1"/>
</dbReference>
<dbReference type="RefSeq" id="WP_113954836.1">
    <property type="nucleotide sequence ID" value="NZ_QNRT01000003.1"/>
</dbReference>
<reference evidence="3 4" key="1">
    <citation type="submission" date="2018-06" db="EMBL/GenBank/DDBJ databases">
        <title>Genomic Encyclopedia of Type Strains, Phase IV (KMG-IV): sequencing the most valuable type-strain genomes for metagenomic binning, comparative biology and taxonomic classification.</title>
        <authorList>
            <person name="Goeker M."/>
        </authorList>
    </citation>
    <scope>NUCLEOTIDE SEQUENCE [LARGE SCALE GENOMIC DNA]</scope>
    <source>
        <strain evidence="3 4">DSM 24032</strain>
    </source>
</reference>
<dbReference type="Gene3D" id="3.30.450.90">
    <property type="match status" value="1"/>
</dbReference>
<dbReference type="InParanoid" id="A0A395JJ05"/>
<gene>
    <name evidence="3" type="ORF">DFR28_103274</name>
</gene>
<dbReference type="Proteomes" id="UP000253083">
    <property type="component" value="Unassembled WGS sequence"/>
</dbReference>
<organism evidence="3 4">
    <name type="scientific">Arenicella xantha</name>
    <dbReference type="NCBI Taxonomy" id="644221"/>
    <lineage>
        <taxon>Bacteria</taxon>
        <taxon>Pseudomonadati</taxon>
        <taxon>Pseudomonadota</taxon>
        <taxon>Gammaproteobacteria</taxon>
        <taxon>Arenicellales</taxon>
        <taxon>Arenicellaceae</taxon>
        <taxon>Arenicella</taxon>
    </lineage>
</organism>
<dbReference type="InterPro" id="IPR050921">
    <property type="entry name" value="T4SS_GSP_E_ATPase"/>
</dbReference>
<evidence type="ECO:0000313" key="3">
    <source>
        <dbReference type="EMBL" id="RBP49843.1"/>
    </source>
</evidence>
<proteinExistence type="inferred from homology"/>
<dbReference type="AlphaFoldDB" id="A0A395JJ05"/>
<dbReference type="CDD" id="cd01131">
    <property type="entry name" value="PilT"/>
    <property type="match status" value="1"/>
</dbReference>
<dbReference type="Gene3D" id="3.40.50.300">
    <property type="entry name" value="P-loop containing nucleotide triphosphate hydrolases"/>
    <property type="match status" value="1"/>
</dbReference>
<dbReference type="InterPro" id="IPR001482">
    <property type="entry name" value="T2SS/T4SS_dom"/>
</dbReference>
<comment type="similarity">
    <text evidence="1">Belongs to the GSP E family.</text>
</comment>
<dbReference type="PROSITE" id="PS00662">
    <property type="entry name" value="T2SP_E"/>
    <property type="match status" value="1"/>
</dbReference>
<sequence length="377" mass="41707">MSSKSNHLTAQLPDTPQVKEAVEFLTSIVGSAVKFKASDIHIRANHQIMMRLDGRIRQVKGSPEMTDEMIERLIFPMMSKYHLSIFKENNQVDLALTDNEGNRVRVNMFRQLGQLAVVMRVIENVIPDPDALGLPEQVRTIARMRQGLVIFSGATGSGKSTSMASLLNEINRERYLHILTIEDPVEYVFTEHRSVISQRQVGIDVPDFALAMKAALREDPDVILMGEMRDPESIEIALTAAETGHLVFSTLHAPNSADAITRMVSSFGGDEQATIRAKLASNLRAIVTQRLLPKKEGAGRTVACEVLTVTPLARELIVDPMRIKEIKDLIKGGDKVEGMLAFDEHLLQLVRDDVITDEIALTSASSSTDLALKLKGF</sequence>
<dbReference type="Pfam" id="PF00437">
    <property type="entry name" value="T2SSE"/>
    <property type="match status" value="1"/>
</dbReference>
<accession>A0A395JJ05</accession>
<dbReference type="EMBL" id="QNRT01000003">
    <property type="protein sequence ID" value="RBP49843.1"/>
    <property type="molecule type" value="Genomic_DNA"/>
</dbReference>